<evidence type="ECO:0000256" key="3">
    <source>
        <dbReference type="ARBA" id="ARBA00023015"/>
    </source>
</evidence>
<dbReference type="OMA" id="PSHFIGN"/>
<keyword evidence="3" id="KW-0805">Transcription regulation</keyword>
<dbReference type="eggNOG" id="ENOG502QVF9">
    <property type="taxonomic scope" value="Eukaryota"/>
</dbReference>
<dbReference type="OrthoDB" id="2283631at2759"/>
<evidence type="ECO:0000256" key="4">
    <source>
        <dbReference type="ARBA" id="ARBA00023125"/>
    </source>
</evidence>
<dbReference type="Proteomes" id="UP000019373">
    <property type="component" value="Unassembled WGS sequence"/>
</dbReference>
<keyword evidence="10" id="KW-1185">Reference proteome</keyword>
<keyword evidence="6" id="KW-0539">Nucleus</keyword>
<name>U1HPN8_ENDPU</name>
<dbReference type="PANTHER" id="PTHR31313:SF79">
    <property type="entry name" value="C6 FINGER DOMAIN-CONTAINING PROTEIN"/>
    <property type="match status" value="1"/>
</dbReference>
<dbReference type="GO" id="GO:0003677">
    <property type="term" value="F:DNA binding"/>
    <property type="evidence" value="ECO:0007669"/>
    <property type="project" value="UniProtKB-KW"/>
</dbReference>
<feature type="region of interest" description="Disordered" evidence="7">
    <location>
        <begin position="734"/>
        <end position="828"/>
    </location>
</feature>
<dbReference type="InterPro" id="IPR007219">
    <property type="entry name" value="XnlR_reg_dom"/>
</dbReference>
<proteinExistence type="predicted"/>
<protein>
    <recommendedName>
        <fullName evidence="8">Xylanolytic transcriptional activator regulatory domain-containing protein</fullName>
    </recommendedName>
</protein>
<dbReference type="GeneID" id="19238349"/>
<keyword evidence="4" id="KW-0238">DNA-binding</keyword>
<dbReference type="InterPro" id="IPR051615">
    <property type="entry name" value="Transcr_Regulatory_Elem"/>
</dbReference>
<dbReference type="EMBL" id="KE721267">
    <property type="protein sequence ID" value="ERF71024.1"/>
    <property type="molecule type" value="Genomic_DNA"/>
</dbReference>
<keyword evidence="2" id="KW-0862">Zinc</keyword>
<dbReference type="GO" id="GO:0006351">
    <property type="term" value="P:DNA-templated transcription"/>
    <property type="evidence" value="ECO:0007669"/>
    <property type="project" value="InterPro"/>
</dbReference>
<evidence type="ECO:0000256" key="1">
    <source>
        <dbReference type="ARBA" id="ARBA00022723"/>
    </source>
</evidence>
<evidence type="ECO:0000256" key="7">
    <source>
        <dbReference type="SAM" id="MobiDB-lite"/>
    </source>
</evidence>
<dbReference type="Pfam" id="PF04082">
    <property type="entry name" value="Fungal_trans"/>
    <property type="match status" value="1"/>
</dbReference>
<feature type="region of interest" description="Disordered" evidence="7">
    <location>
        <begin position="597"/>
        <end position="673"/>
    </location>
</feature>
<keyword evidence="5" id="KW-0804">Transcription</keyword>
<feature type="domain" description="Xylanolytic transcriptional activator regulatory" evidence="8">
    <location>
        <begin position="195"/>
        <end position="317"/>
    </location>
</feature>
<feature type="compositionally biased region" description="Polar residues" evidence="7">
    <location>
        <begin position="776"/>
        <end position="802"/>
    </location>
</feature>
<reference evidence="10" key="1">
    <citation type="journal article" date="2014" name="BMC Genomics">
        <title>Genome characteristics reveal the impact of lichenization on lichen-forming fungus Endocarpon pusillum Hedwig (Verrucariales, Ascomycota).</title>
        <authorList>
            <person name="Wang Y.-Y."/>
            <person name="Liu B."/>
            <person name="Zhang X.-Y."/>
            <person name="Zhou Q.-M."/>
            <person name="Zhang T."/>
            <person name="Li H."/>
            <person name="Yu Y.-F."/>
            <person name="Zhang X.-L."/>
            <person name="Hao X.-Y."/>
            <person name="Wang M."/>
            <person name="Wang L."/>
            <person name="Wei J.-C."/>
        </authorList>
    </citation>
    <scope>NUCLEOTIDE SEQUENCE [LARGE SCALE GENOMIC DNA]</scope>
    <source>
        <strain evidence="10">Z07020 / HMAS-L-300199</strain>
    </source>
</reference>
<accession>U1HPN8</accession>
<dbReference type="RefSeq" id="XP_007803318.1">
    <property type="nucleotide sequence ID" value="XM_007805127.1"/>
</dbReference>
<evidence type="ECO:0000256" key="6">
    <source>
        <dbReference type="ARBA" id="ARBA00023242"/>
    </source>
</evidence>
<dbReference type="HOGENOM" id="CLU_009617_1_0_1"/>
<evidence type="ECO:0000256" key="5">
    <source>
        <dbReference type="ARBA" id="ARBA00023163"/>
    </source>
</evidence>
<evidence type="ECO:0000313" key="10">
    <source>
        <dbReference type="Proteomes" id="UP000019373"/>
    </source>
</evidence>
<evidence type="ECO:0000256" key="2">
    <source>
        <dbReference type="ARBA" id="ARBA00022833"/>
    </source>
</evidence>
<dbReference type="CDD" id="cd12148">
    <property type="entry name" value="fungal_TF_MHR"/>
    <property type="match status" value="1"/>
</dbReference>
<organism evidence="9 10">
    <name type="scientific">Endocarpon pusillum (strain Z07020 / HMAS-L-300199)</name>
    <name type="common">Lichen-forming fungus</name>
    <dbReference type="NCBI Taxonomy" id="1263415"/>
    <lineage>
        <taxon>Eukaryota</taxon>
        <taxon>Fungi</taxon>
        <taxon>Dikarya</taxon>
        <taxon>Ascomycota</taxon>
        <taxon>Pezizomycotina</taxon>
        <taxon>Eurotiomycetes</taxon>
        <taxon>Chaetothyriomycetidae</taxon>
        <taxon>Verrucariales</taxon>
        <taxon>Verrucariaceae</taxon>
        <taxon>Endocarpon</taxon>
    </lineage>
</organism>
<evidence type="ECO:0000313" key="9">
    <source>
        <dbReference type="EMBL" id="ERF71024.1"/>
    </source>
</evidence>
<feature type="compositionally biased region" description="Polar residues" evidence="7">
    <location>
        <begin position="734"/>
        <end position="755"/>
    </location>
</feature>
<dbReference type="GO" id="GO:0008270">
    <property type="term" value="F:zinc ion binding"/>
    <property type="evidence" value="ECO:0007669"/>
    <property type="project" value="InterPro"/>
</dbReference>
<feature type="compositionally biased region" description="Polar residues" evidence="7">
    <location>
        <begin position="619"/>
        <end position="640"/>
    </location>
</feature>
<feature type="compositionally biased region" description="Polar residues" evidence="7">
    <location>
        <begin position="26"/>
        <end position="45"/>
    </location>
</feature>
<sequence>MIDQDISGADHVVDSQEDSSYHFVNPSDSTPIQNTKPALDYTSKTSYPQFDNSRHVYQPALAPYSAIPQFFSSDTQPRSYDGLYPPSNPAGVNATADSQAFYPPAMATITRSISEPSEQDSSTAEGLSEALGELKIDESGTAPYLRRPSRNVAEPAAPVRDKEIELPPLDTRYGSQIRIPPALMPSEEEAEHYFKIFFSDVHPYVPVVNRSHFYQQWQTDRGSISPLLLEAMLACAGRLSDDPAQGAQWLALANKQEDSFLDTPRLSTIQALLLLLKAREAAPKRGYYYRSWMTCKTIAAMAKDLELHEHHEVHKNEKTCGSSPVECLAKTRVWQTLMVCETVIGGPQGRYDYEVDIETVDIDTRPPCSEIDPFEATISRQFAYFVRNVRNIRTIAETYHELRKTEGWGGHPKFVAHNQAFDSWPDALPEDLQLNLSTDGTPPWLPSHFIGNMHVHYQLGRIMLQRPQLMASKSFAADSAWKQHMTSCYTSAKVLCRLQEAIISQFGLQGLLCMVRGINFTIYAVLTCVMLHLVAITSPDPELYGDARDFFTRHMRILEECINACPMQDMKAQIDALREAFSADKDKPFELKMSFPYGTPSDSYQPSPPMESHYPRLQMSDNESYRQQRTQPYPLQTMTPPVSAISGESGVDSPLSQPNRGTGPPPNSASHSMTNYVQAYPQPSMPSVDEAQWNPTPIFHHWNTAFSIPQAALAPPPTPSATTTSPAMNFPVVQQQTHTPISPSNPNPYMTQYASSAGGRVTSTPQPQPQPQPQPHEQTSQAQQSSYQGTFVSSKEWQQSVASVYDPNGLKRRWIYAEADNQPQKRMR</sequence>
<evidence type="ECO:0000259" key="8">
    <source>
        <dbReference type="Pfam" id="PF04082"/>
    </source>
</evidence>
<dbReference type="PANTHER" id="PTHR31313">
    <property type="entry name" value="TY1 ENHANCER ACTIVATOR"/>
    <property type="match status" value="1"/>
</dbReference>
<dbReference type="AlphaFoldDB" id="U1HPN8"/>
<keyword evidence="1" id="KW-0479">Metal-binding</keyword>
<gene>
    <name evidence="9" type="ORF">EPUS_03304</name>
</gene>
<feature type="region of interest" description="Disordered" evidence="7">
    <location>
        <begin position="1"/>
        <end position="45"/>
    </location>
</feature>